<dbReference type="SUPFAM" id="SSF48726">
    <property type="entry name" value="Immunoglobulin"/>
    <property type="match status" value="8"/>
</dbReference>
<keyword evidence="4" id="KW-0472">Membrane</keyword>
<dbReference type="InterPro" id="IPR003599">
    <property type="entry name" value="Ig_sub"/>
</dbReference>
<feature type="domain" description="Ig-like" evidence="5">
    <location>
        <begin position="280"/>
        <end position="363"/>
    </location>
</feature>
<dbReference type="InterPro" id="IPR036179">
    <property type="entry name" value="Ig-like_dom_sf"/>
</dbReference>
<dbReference type="GeneTree" id="ENSGT00940000176205"/>
<keyword evidence="4" id="KW-0812">Transmembrane</keyword>
<feature type="transmembrane region" description="Helical" evidence="4">
    <location>
        <begin position="742"/>
        <end position="764"/>
    </location>
</feature>
<feature type="compositionally biased region" description="Polar residues" evidence="3">
    <location>
        <begin position="844"/>
        <end position="856"/>
    </location>
</feature>
<accession>A0A3B5KFH4</accession>
<dbReference type="GO" id="GO:0006955">
    <property type="term" value="P:immune response"/>
    <property type="evidence" value="ECO:0007669"/>
    <property type="project" value="TreeGrafter"/>
</dbReference>
<dbReference type="InterPro" id="IPR003598">
    <property type="entry name" value="Ig_sub2"/>
</dbReference>
<name>A0A3B5KFH4_TAKRU</name>
<evidence type="ECO:0000256" key="3">
    <source>
        <dbReference type="SAM" id="MobiDB-lite"/>
    </source>
</evidence>
<dbReference type="Pfam" id="PF13927">
    <property type="entry name" value="Ig_3"/>
    <property type="match status" value="1"/>
</dbReference>
<dbReference type="Ensembl" id="ENSTRUT00000056198.2">
    <property type="protein sequence ID" value="ENSTRUP00000054135.2"/>
    <property type="gene ID" value="ENSTRUG00000021854.2"/>
</dbReference>
<feature type="domain" description="Ig-like" evidence="5">
    <location>
        <begin position="95"/>
        <end position="179"/>
    </location>
</feature>
<feature type="domain" description="Ig-like" evidence="5">
    <location>
        <begin position="558"/>
        <end position="633"/>
    </location>
</feature>
<dbReference type="OMA" id="EWIYKWY"/>
<dbReference type="GO" id="GO:0004888">
    <property type="term" value="F:transmembrane signaling receptor activity"/>
    <property type="evidence" value="ECO:0007669"/>
    <property type="project" value="TreeGrafter"/>
</dbReference>
<feature type="region of interest" description="Disordered" evidence="3">
    <location>
        <begin position="811"/>
        <end position="856"/>
    </location>
</feature>
<dbReference type="GO" id="GO:0007166">
    <property type="term" value="P:cell surface receptor signaling pathway"/>
    <property type="evidence" value="ECO:0007669"/>
    <property type="project" value="TreeGrafter"/>
</dbReference>
<feature type="compositionally biased region" description="Low complexity" evidence="3">
    <location>
        <begin position="832"/>
        <end position="843"/>
    </location>
</feature>
<gene>
    <name evidence="6" type="primary">LOC101061707</name>
</gene>
<feature type="domain" description="Ig-like" evidence="5">
    <location>
        <begin position="648"/>
        <end position="728"/>
    </location>
</feature>
<dbReference type="Proteomes" id="UP000005226">
    <property type="component" value="Chromosome 3"/>
</dbReference>
<dbReference type="SMART" id="SM00408">
    <property type="entry name" value="IGc2"/>
    <property type="match status" value="7"/>
</dbReference>
<evidence type="ECO:0000256" key="1">
    <source>
        <dbReference type="ARBA" id="ARBA00022729"/>
    </source>
</evidence>
<dbReference type="InterPro" id="IPR050488">
    <property type="entry name" value="Ig_Fc_receptor"/>
</dbReference>
<keyword evidence="7" id="KW-1185">Reference proteome</keyword>
<dbReference type="PANTHER" id="PTHR11481">
    <property type="entry name" value="IMMUNOGLOBULIN FC RECEPTOR"/>
    <property type="match status" value="1"/>
</dbReference>
<evidence type="ECO:0000313" key="6">
    <source>
        <dbReference type="Ensembl" id="ENSTRUP00000054135.2"/>
    </source>
</evidence>
<feature type="domain" description="Ig-like" evidence="5">
    <location>
        <begin position="184"/>
        <end position="264"/>
    </location>
</feature>
<dbReference type="Pfam" id="PF07679">
    <property type="entry name" value="I-set"/>
    <property type="match status" value="1"/>
</dbReference>
<dbReference type="Gene3D" id="2.60.40.10">
    <property type="entry name" value="Immunoglobulins"/>
    <property type="match status" value="8"/>
</dbReference>
<sequence length="856" mass="97038">MPKVTLTQDPDYKVIFPGESVVFSCHINNSYGWEYIWLKDMNSLPHTDKRLSISPRDSSDQGSYECQAKRGTGHPFYTDKSRTVNIKVEENKPQPLMTQQPDVEKVYIGEPVSFKCEIKDSAGWEYVWFKDGKELPLNTNVLDIPHASLSDSGTYECKGIRNKTKYDSKNSHRRQVLISGIPNPEVKKRMPWSDVFPTENVILSCEMNSSSDWTYTWYKDGQEVHTGLGVSFDSNKATLFISSAAATSRGEYKCTGHLINRSVSTGSSSGFNLEVYDEMPKVTLTQDPDYKVIFPGESVVFSCHINNSYGWEYIWLKDMNSLPHTDKRLSISPRDSSDQGSYECQAKRGTDHPFYTDKSRTVNIKVEENKPQPLMTQQPDVEKVYIGEPVSFKCEIKDSAGWEYVWFKDGKELPLNTNVLDIPHASLSDSGTYECKGIRNKTKYDSKNSHRRQVLISEIPSPKVENITQWLHVFPTESLRLSCEMDGSSDWMFSWHKDGQEVHAGQDVSFDKDATVLSINSASASHRGRYSCSGKHKQRTVSSNVSSGIQLDVYDTKPRVQLSQSPEHTLMHTEDSVTFLCHINISTGWEFLWFKDDRPLTVPGNNLTLSSMSVKNTGLYKCQTRRGTSLIFSSDPSPTIYLTVEERPKAKVILLTGWSQVFSTDSLQLSCRLQNSQERWNYTWYRDGQKLENPPSPTYRVTPQDDPEQSQYSCQGIRNGTLSYSRISDRFWTKNLLLKRRLLLSIAGCIVFGICMICIGSIVLRMCRKKAQEDYKPEEADLFLRMDALKDSDDGPPLLVQYVTESALNSLSKEEGENGTVISESPLPPVQEEPATTTESPEAMQNNNSGLISFKQ</sequence>
<dbReference type="InterPro" id="IPR013783">
    <property type="entry name" value="Ig-like_fold"/>
</dbReference>
<keyword evidence="1" id="KW-0732">Signal</keyword>
<feature type="region of interest" description="Disordered" evidence="3">
    <location>
        <begin position="691"/>
        <end position="712"/>
    </location>
</feature>
<dbReference type="PANTHER" id="PTHR11481:SF64">
    <property type="entry name" value="FC RECEPTOR-LIKE PROTEIN 4"/>
    <property type="match status" value="1"/>
</dbReference>
<reference evidence="6" key="2">
    <citation type="submission" date="2025-08" db="UniProtKB">
        <authorList>
            <consortium name="Ensembl"/>
        </authorList>
    </citation>
    <scope>IDENTIFICATION</scope>
</reference>
<proteinExistence type="predicted"/>
<reference evidence="6" key="3">
    <citation type="submission" date="2025-09" db="UniProtKB">
        <authorList>
            <consortium name="Ensembl"/>
        </authorList>
    </citation>
    <scope>IDENTIFICATION</scope>
</reference>
<evidence type="ECO:0000313" key="7">
    <source>
        <dbReference type="Proteomes" id="UP000005226"/>
    </source>
</evidence>
<feature type="domain" description="Ig-like" evidence="5">
    <location>
        <begin position="373"/>
        <end position="457"/>
    </location>
</feature>
<dbReference type="PROSITE" id="PS50835">
    <property type="entry name" value="IG_LIKE"/>
    <property type="match status" value="8"/>
</dbReference>
<reference evidence="6 7" key="1">
    <citation type="journal article" date="2011" name="Genome Biol. Evol.">
        <title>Integration of the genetic map and genome assembly of fugu facilitates insights into distinct features of genome evolution in teleosts and mammals.</title>
        <authorList>
            <person name="Kai W."/>
            <person name="Kikuchi K."/>
            <person name="Tohari S."/>
            <person name="Chew A.K."/>
            <person name="Tay A."/>
            <person name="Fujiwara A."/>
            <person name="Hosoya S."/>
            <person name="Suetake H."/>
            <person name="Naruse K."/>
            <person name="Brenner S."/>
            <person name="Suzuki Y."/>
            <person name="Venkatesh B."/>
        </authorList>
    </citation>
    <scope>NUCLEOTIDE SEQUENCE [LARGE SCALE GENOMIC DNA]</scope>
</reference>
<dbReference type="AlphaFoldDB" id="A0A3B5KFH4"/>
<keyword evidence="4" id="KW-1133">Transmembrane helix</keyword>
<dbReference type="SMART" id="SM00409">
    <property type="entry name" value="IG"/>
    <property type="match status" value="7"/>
</dbReference>
<keyword evidence="2" id="KW-1015">Disulfide bond</keyword>
<feature type="domain" description="Ig-like" evidence="5">
    <location>
        <begin position="2"/>
        <end position="85"/>
    </location>
</feature>
<dbReference type="Pfam" id="PF13895">
    <property type="entry name" value="Ig_2"/>
    <property type="match status" value="3"/>
</dbReference>
<evidence type="ECO:0000259" key="5">
    <source>
        <dbReference type="PROSITE" id="PS50835"/>
    </source>
</evidence>
<dbReference type="STRING" id="31033.ENSTRUP00000054135"/>
<organism evidence="6 7">
    <name type="scientific">Takifugu rubripes</name>
    <name type="common">Japanese pufferfish</name>
    <name type="synonym">Fugu rubripes</name>
    <dbReference type="NCBI Taxonomy" id="31033"/>
    <lineage>
        <taxon>Eukaryota</taxon>
        <taxon>Metazoa</taxon>
        <taxon>Chordata</taxon>
        <taxon>Craniata</taxon>
        <taxon>Vertebrata</taxon>
        <taxon>Euteleostomi</taxon>
        <taxon>Actinopterygii</taxon>
        <taxon>Neopterygii</taxon>
        <taxon>Teleostei</taxon>
        <taxon>Neoteleostei</taxon>
        <taxon>Acanthomorphata</taxon>
        <taxon>Eupercaria</taxon>
        <taxon>Tetraodontiformes</taxon>
        <taxon>Tetradontoidea</taxon>
        <taxon>Tetraodontidae</taxon>
        <taxon>Takifugu</taxon>
    </lineage>
</organism>
<dbReference type="InterPro" id="IPR013098">
    <property type="entry name" value="Ig_I-set"/>
</dbReference>
<evidence type="ECO:0000256" key="2">
    <source>
        <dbReference type="ARBA" id="ARBA00023157"/>
    </source>
</evidence>
<protein>
    <recommendedName>
        <fullName evidence="5">Ig-like domain-containing protein</fullName>
    </recommendedName>
</protein>
<feature type="domain" description="Ig-like" evidence="5">
    <location>
        <begin position="462"/>
        <end position="546"/>
    </location>
</feature>
<dbReference type="InParanoid" id="A0A3B5KFH4"/>
<dbReference type="InterPro" id="IPR007110">
    <property type="entry name" value="Ig-like_dom"/>
</dbReference>
<evidence type="ECO:0000256" key="4">
    <source>
        <dbReference type="SAM" id="Phobius"/>
    </source>
</evidence>
<dbReference type="GO" id="GO:0009897">
    <property type="term" value="C:external side of plasma membrane"/>
    <property type="evidence" value="ECO:0007669"/>
    <property type="project" value="TreeGrafter"/>
</dbReference>